<protein>
    <submittedName>
        <fullName evidence="1">Uncharacterized protein</fullName>
    </submittedName>
</protein>
<comment type="caution">
    <text evidence="1">The sequence shown here is derived from an EMBL/GenBank/DDBJ whole genome shotgun (WGS) entry which is preliminary data.</text>
</comment>
<dbReference type="RefSeq" id="WP_184513808.1">
    <property type="nucleotide sequence ID" value="NZ_JACIJD010000002.1"/>
</dbReference>
<dbReference type="Proteomes" id="UP000580654">
    <property type="component" value="Unassembled WGS sequence"/>
</dbReference>
<accession>A0A840Y8E1</accession>
<dbReference type="EMBL" id="JACIJD010000002">
    <property type="protein sequence ID" value="MBB5692647.1"/>
    <property type="molecule type" value="Genomic_DNA"/>
</dbReference>
<keyword evidence="2" id="KW-1185">Reference proteome</keyword>
<name>A0A840Y8E1_9PROT</name>
<organism evidence="1 2">
    <name type="scientific">Muricoccus pecuniae</name>
    <dbReference type="NCBI Taxonomy" id="693023"/>
    <lineage>
        <taxon>Bacteria</taxon>
        <taxon>Pseudomonadati</taxon>
        <taxon>Pseudomonadota</taxon>
        <taxon>Alphaproteobacteria</taxon>
        <taxon>Acetobacterales</taxon>
        <taxon>Roseomonadaceae</taxon>
        <taxon>Muricoccus</taxon>
    </lineage>
</organism>
<sequence>MSGITDPLVADLVEWAARRPRSLAELNEAWRTSCPRLMVWEEAFEKGFLARAEPVRVTPLGMALLAGSRGAERQGQAPAPPG</sequence>
<reference evidence="1 2" key="1">
    <citation type="submission" date="2020-08" db="EMBL/GenBank/DDBJ databases">
        <title>Genomic Encyclopedia of Type Strains, Phase IV (KMG-IV): sequencing the most valuable type-strain genomes for metagenomic binning, comparative biology and taxonomic classification.</title>
        <authorList>
            <person name="Goeker M."/>
        </authorList>
    </citation>
    <scope>NUCLEOTIDE SEQUENCE [LARGE SCALE GENOMIC DNA]</scope>
    <source>
        <strain evidence="1 2">DSM 25622</strain>
    </source>
</reference>
<proteinExistence type="predicted"/>
<evidence type="ECO:0000313" key="1">
    <source>
        <dbReference type="EMBL" id="MBB5692647.1"/>
    </source>
</evidence>
<gene>
    <name evidence="1" type="ORF">FHS87_000662</name>
</gene>
<dbReference type="AlphaFoldDB" id="A0A840Y8E1"/>
<evidence type="ECO:0000313" key="2">
    <source>
        <dbReference type="Proteomes" id="UP000580654"/>
    </source>
</evidence>